<evidence type="ECO:0000256" key="4">
    <source>
        <dbReference type="SAM" id="SignalP"/>
    </source>
</evidence>
<feature type="domain" description="HTH araC/xylS-type" evidence="5">
    <location>
        <begin position="178"/>
        <end position="263"/>
    </location>
</feature>
<keyword evidence="1" id="KW-0805">Transcription regulation</keyword>
<evidence type="ECO:0000313" key="6">
    <source>
        <dbReference type="EMBL" id="MBH9577176.1"/>
    </source>
</evidence>
<proteinExistence type="predicted"/>
<dbReference type="SMART" id="SM00342">
    <property type="entry name" value="HTH_ARAC"/>
    <property type="match status" value="1"/>
</dbReference>
<dbReference type="GO" id="GO:0043565">
    <property type="term" value="F:sequence-specific DNA binding"/>
    <property type="evidence" value="ECO:0007669"/>
    <property type="project" value="InterPro"/>
</dbReference>
<gene>
    <name evidence="6" type="ORF">I7X39_09685</name>
</gene>
<dbReference type="PANTHER" id="PTHR46796">
    <property type="entry name" value="HTH-TYPE TRANSCRIPTIONAL ACTIVATOR RHAS-RELATED"/>
    <property type="match status" value="1"/>
</dbReference>
<feature type="chain" id="PRO_5037112657" evidence="4">
    <location>
        <begin position="22"/>
        <end position="291"/>
    </location>
</feature>
<dbReference type="AlphaFoldDB" id="A0A931J0E9"/>
<keyword evidence="7" id="KW-1185">Reference proteome</keyword>
<dbReference type="GO" id="GO:0003700">
    <property type="term" value="F:DNA-binding transcription factor activity"/>
    <property type="evidence" value="ECO:0007669"/>
    <property type="project" value="InterPro"/>
</dbReference>
<dbReference type="EMBL" id="JAEDAK010000005">
    <property type="protein sequence ID" value="MBH9577176.1"/>
    <property type="molecule type" value="Genomic_DNA"/>
</dbReference>
<dbReference type="Gene3D" id="1.10.10.60">
    <property type="entry name" value="Homeodomain-like"/>
    <property type="match status" value="1"/>
</dbReference>
<keyword evidence="4" id="KW-0732">Signal</keyword>
<reference evidence="6" key="1">
    <citation type="submission" date="2020-12" db="EMBL/GenBank/DDBJ databases">
        <title>The genome sequence of Inhella sp. 1Y17.</title>
        <authorList>
            <person name="Liu Y."/>
        </authorList>
    </citation>
    <scope>NUCLEOTIDE SEQUENCE</scope>
    <source>
        <strain evidence="6">1Y17</strain>
    </source>
</reference>
<keyword evidence="3" id="KW-0804">Transcription</keyword>
<keyword evidence="2" id="KW-0238">DNA-binding</keyword>
<evidence type="ECO:0000256" key="1">
    <source>
        <dbReference type="ARBA" id="ARBA00023015"/>
    </source>
</evidence>
<name>A0A931J0E9_9BURK</name>
<organism evidence="6 7">
    <name type="scientific">Inhella proteolytica</name>
    <dbReference type="NCBI Taxonomy" id="2795029"/>
    <lineage>
        <taxon>Bacteria</taxon>
        <taxon>Pseudomonadati</taxon>
        <taxon>Pseudomonadota</taxon>
        <taxon>Betaproteobacteria</taxon>
        <taxon>Burkholderiales</taxon>
        <taxon>Sphaerotilaceae</taxon>
        <taxon>Inhella</taxon>
    </lineage>
</organism>
<sequence>MIGSRVLLLAPAPALAPFVHAFALRRPCAQAAPLPALQRFPAQWRGALSLVSEGTLLDGHSGAAVGRAEFCGPRLRPGLRRYRGEPVVTTVLFQPGVLGAWLGPLRAPALEARVPAEALLGAAETQALLRLIHPGDSPAQQVWRLEQWLLERLQGLSVAPLWPQTVRDWAGFDVMSWAAQLGCSARQLQRRVQALQGLSPKPLLRVLRMQHCLRLLHQPGQPAQGALAQLEQIAQASGYCDGAHMARELRALTGSSPQSLRELLQRSDPRPWIQEPLLQPGLSTPGARAAA</sequence>
<dbReference type="InterPro" id="IPR050204">
    <property type="entry name" value="AraC_XylS_family_regulators"/>
</dbReference>
<evidence type="ECO:0000256" key="2">
    <source>
        <dbReference type="ARBA" id="ARBA00023125"/>
    </source>
</evidence>
<dbReference type="Pfam" id="PF12833">
    <property type="entry name" value="HTH_18"/>
    <property type="match status" value="1"/>
</dbReference>
<dbReference type="PANTHER" id="PTHR46796:SF15">
    <property type="entry name" value="BLL1074 PROTEIN"/>
    <property type="match status" value="1"/>
</dbReference>
<dbReference type="Proteomes" id="UP000613266">
    <property type="component" value="Unassembled WGS sequence"/>
</dbReference>
<accession>A0A931J0E9</accession>
<comment type="caution">
    <text evidence="6">The sequence shown here is derived from an EMBL/GenBank/DDBJ whole genome shotgun (WGS) entry which is preliminary data.</text>
</comment>
<protein>
    <submittedName>
        <fullName evidence="6">AraC family transcriptional regulator</fullName>
    </submittedName>
</protein>
<dbReference type="PROSITE" id="PS01124">
    <property type="entry name" value="HTH_ARAC_FAMILY_2"/>
    <property type="match status" value="1"/>
</dbReference>
<evidence type="ECO:0000313" key="7">
    <source>
        <dbReference type="Proteomes" id="UP000613266"/>
    </source>
</evidence>
<evidence type="ECO:0000256" key="3">
    <source>
        <dbReference type="ARBA" id="ARBA00023163"/>
    </source>
</evidence>
<evidence type="ECO:0000259" key="5">
    <source>
        <dbReference type="PROSITE" id="PS01124"/>
    </source>
</evidence>
<dbReference type="InterPro" id="IPR018060">
    <property type="entry name" value="HTH_AraC"/>
</dbReference>
<dbReference type="RefSeq" id="WP_198110945.1">
    <property type="nucleotide sequence ID" value="NZ_JAEDAK010000005.1"/>
</dbReference>
<feature type="signal peptide" evidence="4">
    <location>
        <begin position="1"/>
        <end position="21"/>
    </location>
</feature>